<dbReference type="PRINTS" id="PR00254">
    <property type="entry name" value="NICOTINICR"/>
</dbReference>
<evidence type="ECO:0000256" key="1">
    <source>
        <dbReference type="ARBA" id="ARBA00022448"/>
    </source>
</evidence>
<keyword evidence="5" id="KW-0770">Synapse</keyword>
<keyword evidence="4 14" id="KW-1133">Transmembrane helix</keyword>
<feature type="chain" id="PRO_5022261110" description="Neurotransmitter-gated ion-channel ligand-binding domain-containing protein" evidence="14">
    <location>
        <begin position="27"/>
        <end position="560"/>
    </location>
</feature>
<protein>
    <recommendedName>
        <fullName evidence="19">Neurotransmitter-gated ion-channel ligand-binding domain-containing protein</fullName>
    </recommendedName>
</protein>
<keyword evidence="10" id="KW-0325">Glycoprotein</keyword>
<dbReference type="CDD" id="cd19051">
    <property type="entry name" value="LGIC_TM_cation"/>
    <property type="match status" value="1"/>
</dbReference>
<evidence type="ECO:0000259" key="15">
    <source>
        <dbReference type="Pfam" id="PF02931"/>
    </source>
</evidence>
<comment type="caution">
    <text evidence="17">The sequence shown here is derived from an EMBL/GenBank/DDBJ whole genome shotgun (WGS) entry which is preliminary data.</text>
</comment>
<dbReference type="InterPro" id="IPR006201">
    <property type="entry name" value="Neur_channel"/>
</dbReference>
<dbReference type="STRING" id="46731.A0A3M6V210"/>
<evidence type="ECO:0000256" key="8">
    <source>
        <dbReference type="ARBA" id="ARBA00023157"/>
    </source>
</evidence>
<reference evidence="17 18" key="1">
    <citation type="journal article" date="2018" name="Sci. Rep.">
        <title>Comparative analysis of the Pocillopora damicornis genome highlights role of immune system in coral evolution.</title>
        <authorList>
            <person name="Cunning R."/>
            <person name="Bay R.A."/>
            <person name="Gillette P."/>
            <person name="Baker A.C."/>
            <person name="Traylor-Knowles N."/>
        </authorList>
    </citation>
    <scope>NUCLEOTIDE SEQUENCE [LARGE SCALE GENOMIC DNA]</scope>
    <source>
        <strain evidence="17">RSMAS</strain>
        <tissue evidence="17">Whole animal</tissue>
    </source>
</reference>
<dbReference type="Pfam" id="PF02931">
    <property type="entry name" value="Neur_chan_LBD"/>
    <property type="match status" value="1"/>
</dbReference>
<evidence type="ECO:0000256" key="11">
    <source>
        <dbReference type="ARBA" id="ARBA00023286"/>
    </source>
</evidence>
<feature type="transmembrane region" description="Helical" evidence="14">
    <location>
        <begin position="305"/>
        <end position="325"/>
    </location>
</feature>
<comment type="similarity">
    <text evidence="14">Belongs to the ligand-gated ion channel (TC 1.A.9) family.</text>
</comment>
<dbReference type="SUPFAM" id="SSF63712">
    <property type="entry name" value="Nicotinic receptor ligand binding domain-like"/>
    <property type="match status" value="1"/>
</dbReference>
<keyword evidence="3 14" id="KW-0812">Transmembrane</keyword>
<dbReference type="InterPro" id="IPR038050">
    <property type="entry name" value="Neuro_actylchol_rec"/>
</dbReference>
<sequence length="560" mass="63634">MTLEAVRISHLFIAIIWLGIQGYGDGINTDRKSLDGNNATTTKSSELQKDLVANTTKEDDYNGTLDAIKKSDDDELRLVKELFENYSQEVRPVKNKNAAIKVIFGIAYTQLVELDEKNQVLVSNVWIRQKWNNHLLRWNASHYGGIKSINVDPKMVWLPDIVLYNNANTGITSGNMDQFKTKVILSSDAKKIRHRIKRVKKSDTTCMLYDFIRYAPTILRSRCAIDIKFFPFDDQKCDLHFGSWTYDGLRVDLLNASNSVDLVSYMPSGEFEMVEAPVKRTIVKYSCCPEPYPNVIFTLHIRRKVLFYFNNLIVPCFLITAFALLTFVLPPNTGERVTLVITTLLAMTVFMLMIAENTPTTSDVTPLIGKFFVASMVEIGLALIATCFVLNIYEATGPSSEVPRWVRVLLIDILAPILRVTRPKEKPQRKFHGPSNQNIHSYSPIMPEHNGNNIEMDGSPRDVLVIAPKVGEKILTSRDFINSVNDNSIRHRVPSSQEKLLEGINVLTERAKEQEKEEEIKEEWESVAKVIDRFFLLLFIATVAISTALIFLQRPSYATM</sequence>
<dbReference type="NCBIfam" id="TIGR00860">
    <property type="entry name" value="LIC"/>
    <property type="match status" value="1"/>
</dbReference>
<evidence type="ECO:0000256" key="5">
    <source>
        <dbReference type="ARBA" id="ARBA00023018"/>
    </source>
</evidence>
<dbReference type="Pfam" id="PF02932">
    <property type="entry name" value="Neur_chan_memb"/>
    <property type="match status" value="1"/>
</dbReference>
<keyword evidence="1 14" id="KW-0813">Transport</keyword>
<keyword evidence="14" id="KW-0732">Signal</keyword>
<proteinExistence type="inferred from homology"/>
<evidence type="ECO:0000313" key="18">
    <source>
        <dbReference type="Proteomes" id="UP000275408"/>
    </source>
</evidence>
<dbReference type="InterPro" id="IPR036734">
    <property type="entry name" value="Neur_chan_lig-bd_sf"/>
</dbReference>
<keyword evidence="7 14" id="KW-0472">Membrane</keyword>
<dbReference type="CDD" id="cd18997">
    <property type="entry name" value="LGIC_ECD_nAChR"/>
    <property type="match status" value="1"/>
</dbReference>
<evidence type="ECO:0000256" key="10">
    <source>
        <dbReference type="ARBA" id="ARBA00023180"/>
    </source>
</evidence>
<dbReference type="GO" id="GO:0045211">
    <property type="term" value="C:postsynaptic membrane"/>
    <property type="evidence" value="ECO:0007669"/>
    <property type="project" value="InterPro"/>
</dbReference>
<feature type="transmembrane region" description="Helical" evidence="14">
    <location>
        <begin position="534"/>
        <end position="552"/>
    </location>
</feature>
<keyword evidence="12 14" id="KW-0407">Ion channel</keyword>
<dbReference type="InterPro" id="IPR006202">
    <property type="entry name" value="Neur_chan_lig-bd"/>
</dbReference>
<dbReference type="Proteomes" id="UP000275408">
    <property type="component" value="Unassembled WGS sequence"/>
</dbReference>
<dbReference type="FunFam" id="2.70.170.10:FF:000030">
    <property type="entry name" value="AcetylCholine Receptor"/>
    <property type="match status" value="1"/>
</dbReference>
<dbReference type="PANTHER" id="PTHR18945">
    <property type="entry name" value="NEUROTRANSMITTER GATED ION CHANNEL"/>
    <property type="match status" value="1"/>
</dbReference>
<evidence type="ECO:0000256" key="7">
    <source>
        <dbReference type="ARBA" id="ARBA00023136"/>
    </source>
</evidence>
<evidence type="ECO:0000256" key="2">
    <source>
        <dbReference type="ARBA" id="ARBA00022475"/>
    </source>
</evidence>
<dbReference type="PROSITE" id="PS00236">
    <property type="entry name" value="NEUROTR_ION_CHANNEL"/>
    <property type="match status" value="1"/>
</dbReference>
<dbReference type="InterPro" id="IPR002394">
    <property type="entry name" value="Nicotinic_acetylcholine_rcpt"/>
</dbReference>
<feature type="domain" description="Neurotransmitter-gated ion-channel transmembrane" evidence="16">
    <location>
        <begin position="312"/>
        <end position="551"/>
    </location>
</feature>
<evidence type="ECO:0008006" key="19">
    <source>
        <dbReference type="Google" id="ProtNLM"/>
    </source>
</evidence>
<feature type="signal peptide" evidence="14">
    <location>
        <begin position="1"/>
        <end position="26"/>
    </location>
</feature>
<keyword evidence="9" id="KW-0675">Receptor</keyword>
<dbReference type="SUPFAM" id="SSF90112">
    <property type="entry name" value="Neurotransmitter-gated ion-channel transmembrane pore"/>
    <property type="match status" value="1"/>
</dbReference>
<evidence type="ECO:0000259" key="16">
    <source>
        <dbReference type="Pfam" id="PF02932"/>
    </source>
</evidence>
<dbReference type="InterPro" id="IPR036719">
    <property type="entry name" value="Neuro-gated_channel_TM_sf"/>
</dbReference>
<dbReference type="GO" id="GO:0022848">
    <property type="term" value="F:acetylcholine-gated monoatomic cation-selective channel activity"/>
    <property type="evidence" value="ECO:0007669"/>
    <property type="project" value="InterPro"/>
</dbReference>
<dbReference type="InterPro" id="IPR018000">
    <property type="entry name" value="Neurotransmitter_ion_chnl_CS"/>
</dbReference>
<gene>
    <name evidence="17" type="ORF">pdam_00001072</name>
</gene>
<dbReference type="Gene3D" id="1.20.58.390">
    <property type="entry name" value="Neurotransmitter-gated ion-channel transmembrane domain"/>
    <property type="match status" value="2"/>
</dbReference>
<name>A0A3M6V210_POCDA</name>
<feature type="domain" description="Neurotransmitter-gated ion-channel ligand-binding" evidence="15">
    <location>
        <begin position="77"/>
        <end position="305"/>
    </location>
</feature>
<dbReference type="OrthoDB" id="5975154at2759"/>
<evidence type="ECO:0000256" key="4">
    <source>
        <dbReference type="ARBA" id="ARBA00022989"/>
    </source>
</evidence>
<accession>A0A3M6V210</accession>
<keyword evidence="2" id="KW-1003">Cell membrane</keyword>
<keyword evidence="8" id="KW-1015">Disulfide bond</keyword>
<dbReference type="Gene3D" id="2.70.170.10">
    <property type="entry name" value="Neurotransmitter-gated ion-channel ligand-binding domain"/>
    <property type="match status" value="1"/>
</dbReference>
<keyword evidence="11" id="KW-1071">Ligand-gated ion channel</keyword>
<evidence type="ECO:0000313" key="17">
    <source>
        <dbReference type="EMBL" id="RMX59965.1"/>
    </source>
</evidence>
<evidence type="ECO:0000256" key="12">
    <source>
        <dbReference type="ARBA" id="ARBA00023303"/>
    </source>
</evidence>
<evidence type="ECO:0000256" key="3">
    <source>
        <dbReference type="ARBA" id="ARBA00022692"/>
    </source>
</evidence>
<evidence type="ECO:0000256" key="9">
    <source>
        <dbReference type="ARBA" id="ARBA00023170"/>
    </source>
</evidence>
<dbReference type="InterPro" id="IPR006029">
    <property type="entry name" value="Neurotrans-gated_channel_TM"/>
</dbReference>
<dbReference type="AlphaFoldDB" id="A0A3M6V210"/>
<dbReference type="EMBL" id="RCHS01000253">
    <property type="protein sequence ID" value="RMX59965.1"/>
    <property type="molecule type" value="Genomic_DNA"/>
</dbReference>
<evidence type="ECO:0000256" key="13">
    <source>
        <dbReference type="ARBA" id="ARBA00034099"/>
    </source>
</evidence>
<comment type="subcellular location">
    <subcellularLocation>
        <location evidence="13">Synaptic cell membrane</location>
        <topology evidence="13">Multi-pass membrane protein</topology>
    </subcellularLocation>
</comment>
<organism evidence="17 18">
    <name type="scientific">Pocillopora damicornis</name>
    <name type="common">Cauliflower coral</name>
    <name type="synonym">Millepora damicornis</name>
    <dbReference type="NCBI Taxonomy" id="46731"/>
    <lineage>
        <taxon>Eukaryota</taxon>
        <taxon>Metazoa</taxon>
        <taxon>Cnidaria</taxon>
        <taxon>Anthozoa</taxon>
        <taxon>Hexacorallia</taxon>
        <taxon>Scleractinia</taxon>
        <taxon>Astrocoeniina</taxon>
        <taxon>Pocilloporidae</taxon>
        <taxon>Pocillopora</taxon>
    </lineage>
</organism>
<feature type="transmembrane region" description="Helical" evidence="14">
    <location>
        <begin position="337"/>
        <end position="355"/>
    </location>
</feature>
<dbReference type="GO" id="GO:0004888">
    <property type="term" value="F:transmembrane signaling receptor activity"/>
    <property type="evidence" value="ECO:0007669"/>
    <property type="project" value="InterPro"/>
</dbReference>
<evidence type="ECO:0000256" key="14">
    <source>
        <dbReference type="RuleBase" id="RU000687"/>
    </source>
</evidence>
<evidence type="ECO:0000256" key="6">
    <source>
        <dbReference type="ARBA" id="ARBA00023065"/>
    </source>
</evidence>
<feature type="transmembrane region" description="Helical" evidence="14">
    <location>
        <begin position="367"/>
        <end position="393"/>
    </location>
</feature>
<dbReference type="PRINTS" id="PR00252">
    <property type="entry name" value="NRIONCHANNEL"/>
</dbReference>
<keyword evidence="18" id="KW-1185">Reference proteome</keyword>
<keyword evidence="6 14" id="KW-0406">Ion transport</keyword>
<dbReference type="FunFam" id="1.20.58.390:FF:000073">
    <property type="entry name" value="Neuronal acetylcholine receptor subunit alpha-9-II"/>
    <property type="match status" value="1"/>
</dbReference>